<evidence type="ECO:0000259" key="3">
    <source>
        <dbReference type="Pfam" id="PF07602"/>
    </source>
</evidence>
<feature type="chain" id="PRO_5045075779" description="Secreted protein (Por secretion system target)" evidence="2">
    <location>
        <begin position="24"/>
        <end position="714"/>
    </location>
</feature>
<dbReference type="EMBL" id="CAXIXY010000005">
    <property type="protein sequence ID" value="CAL2089868.1"/>
    <property type="molecule type" value="Genomic_DNA"/>
</dbReference>
<proteinExistence type="predicted"/>
<dbReference type="PANTHER" id="PTHR36453:SF1">
    <property type="entry name" value="RIGHT HANDED BETA HELIX DOMAIN-CONTAINING PROTEIN"/>
    <property type="match status" value="1"/>
</dbReference>
<dbReference type="RefSeq" id="WP_348712828.1">
    <property type="nucleotide sequence ID" value="NZ_CAXIXY010000005.1"/>
</dbReference>
<feature type="domain" description="Right handed beta helix" evidence="4">
    <location>
        <begin position="335"/>
        <end position="505"/>
    </location>
</feature>
<feature type="domain" description="Secretion system C-terminal sorting" evidence="5">
    <location>
        <begin position="644"/>
        <end position="709"/>
    </location>
</feature>
<feature type="domain" description="DUF1565" evidence="3">
    <location>
        <begin position="30"/>
        <end position="68"/>
    </location>
</feature>
<evidence type="ECO:0000259" key="4">
    <source>
        <dbReference type="Pfam" id="PF13229"/>
    </source>
</evidence>
<dbReference type="Pfam" id="PF13229">
    <property type="entry name" value="Beta_helix"/>
    <property type="match status" value="1"/>
</dbReference>
<dbReference type="Pfam" id="PF07602">
    <property type="entry name" value="DUF1565"/>
    <property type="match status" value="1"/>
</dbReference>
<comment type="caution">
    <text evidence="6">The sequence shown here is derived from an EMBL/GenBank/DDBJ whole genome shotgun (WGS) entry which is preliminary data.</text>
</comment>
<keyword evidence="7" id="KW-1185">Reference proteome</keyword>
<evidence type="ECO:0000256" key="1">
    <source>
        <dbReference type="ARBA" id="ARBA00022729"/>
    </source>
</evidence>
<protein>
    <recommendedName>
        <fullName evidence="8">Secreted protein (Por secretion system target)</fullName>
    </recommendedName>
</protein>
<reference evidence="6 7" key="1">
    <citation type="submission" date="2024-05" db="EMBL/GenBank/DDBJ databases">
        <authorList>
            <person name="Duchaud E."/>
        </authorList>
    </citation>
    <scope>NUCLEOTIDE SEQUENCE [LARGE SCALE GENOMIC DNA]</scope>
    <source>
        <strain evidence="6">Ena-SAMPLE-TAB-13-05-2024-13:56:06:370-140302</strain>
    </source>
</reference>
<dbReference type="PANTHER" id="PTHR36453">
    <property type="entry name" value="SECRETED PROTEIN-RELATED"/>
    <property type="match status" value="1"/>
</dbReference>
<dbReference type="Pfam" id="PF18962">
    <property type="entry name" value="Por_Secre_tail"/>
    <property type="match status" value="1"/>
</dbReference>
<evidence type="ECO:0000256" key="2">
    <source>
        <dbReference type="SAM" id="SignalP"/>
    </source>
</evidence>
<feature type="signal peptide" evidence="2">
    <location>
        <begin position="1"/>
        <end position="23"/>
    </location>
</feature>
<evidence type="ECO:0008006" key="8">
    <source>
        <dbReference type="Google" id="ProtNLM"/>
    </source>
</evidence>
<dbReference type="SMART" id="SM00710">
    <property type="entry name" value="PbH1"/>
    <property type="match status" value="4"/>
</dbReference>
<dbReference type="InterPro" id="IPR012334">
    <property type="entry name" value="Pectin_lyas_fold"/>
</dbReference>
<organism evidence="6 7">
    <name type="scientific">Tenacibaculum platacis</name>
    <dbReference type="NCBI Taxonomy" id="3137852"/>
    <lineage>
        <taxon>Bacteria</taxon>
        <taxon>Pseudomonadati</taxon>
        <taxon>Bacteroidota</taxon>
        <taxon>Flavobacteriia</taxon>
        <taxon>Flavobacteriales</taxon>
        <taxon>Flavobacteriaceae</taxon>
        <taxon>Tenacibaculum</taxon>
    </lineage>
</organism>
<dbReference type="Proteomes" id="UP001497416">
    <property type="component" value="Unassembled WGS sequence"/>
</dbReference>
<dbReference type="InterPro" id="IPR039448">
    <property type="entry name" value="Beta_helix"/>
</dbReference>
<name>A0ABM9P3E0_9FLAO</name>
<keyword evidence="1 2" id="KW-0732">Signal</keyword>
<dbReference type="Gene3D" id="2.160.20.10">
    <property type="entry name" value="Single-stranded right-handed beta-helix, Pectin lyase-like"/>
    <property type="match status" value="2"/>
</dbReference>
<dbReference type="NCBIfam" id="TIGR04183">
    <property type="entry name" value="Por_Secre_tail"/>
    <property type="match status" value="1"/>
</dbReference>
<dbReference type="InterPro" id="IPR011050">
    <property type="entry name" value="Pectin_lyase_fold/virulence"/>
</dbReference>
<accession>A0ABM9P3E0</accession>
<gene>
    <name evidence="6" type="ORF">T190607A01A_30408</name>
</gene>
<dbReference type="InterPro" id="IPR026444">
    <property type="entry name" value="Secre_tail"/>
</dbReference>
<dbReference type="SUPFAM" id="SSF51126">
    <property type="entry name" value="Pectin lyase-like"/>
    <property type="match status" value="1"/>
</dbReference>
<sequence length="714" mass="79047">MKTYYTKALLLVFLFCCSLTYSKDIYVSKSGDDTYTGTITKPFKTIAKASSIAQPGDVIIIGEGVYEEILRPDRSGVSGNPIIYTSKDNEKVIISAMESLSGWTNDTGNIYKIKVDWDLGQDNFVMNGSTAMDLARWPNNTDGNPFTLNSLRNDGGSPSDVVNGAYLTSSQIPNINWTGGSIFFYGDKPGSGWIAWKSFITSSAAGRVNFVLDKNPTWIRTFHAPADKGDFYLEGVKGALDYENEWWFDSSTKELFVILPGGNKPNDGLVQMRRRSLTIDLNQRSYIEIRNIAVFGGGIELKSNSNNNKLFGISSFYGNHTQGIFKGFNAGKPSIEVNGTNNVVDKCEIGFSAATGVRLGGSSNLLKNCYIHDFNYLGSYDAPLVARGGTDNKILNNTIFNGGRDGINYNGNRCEIAYNDVYKSNLIADDCATFYTVGGPQNTEVHHNWFHDTASRGDKRKAAGIYLDNDAEAFSVHHNVVWNTEWTGVQINWDGKDIDVFNNTFWNNSDEMGAWHKAGTAFTNVRVWNNLGFKGEWEPQSNKKNNLIAQNTDFNNIADGKFNLTNGASAIDKGIEITGITDGFKGASPDVGAYEYNGELWLAGIDWNPKLGPANRCYNLPGEDCESSVLSTDDLSYENDLVRLFPNPVDEVLKIQMDFTERAKNVIIYSLLGEELIRKELSQDTLEVGVGELNSGIYILSINNGEKKMKFIKR</sequence>
<dbReference type="InterPro" id="IPR011459">
    <property type="entry name" value="DUF1565"/>
</dbReference>
<evidence type="ECO:0000313" key="6">
    <source>
        <dbReference type="EMBL" id="CAL2089868.1"/>
    </source>
</evidence>
<dbReference type="InterPro" id="IPR006626">
    <property type="entry name" value="PbH1"/>
</dbReference>
<evidence type="ECO:0000259" key="5">
    <source>
        <dbReference type="Pfam" id="PF18962"/>
    </source>
</evidence>
<evidence type="ECO:0000313" key="7">
    <source>
        <dbReference type="Proteomes" id="UP001497416"/>
    </source>
</evidence>